<gene>
    <name evidence="1" type="ORF">FHR83_006107</name>
</gene>
<evidence type="ECO:0000313" key="2">
    <source>
        <dbReference type="Proteomes" id="UP000590749"/>
    </source>
</evidence>
<dbReference type="Gene3D" id="3.40.430.10">
    <property type="entry name" value="Dihydrofolate Reductase, subunit A"/>
    <property type="match status" value="1"/>
</dbReference>
<comment type="caution">
    <text evidence="1">The sequence shown here is derived from an EMBL/GenBank/DDBJ whole genome shotgun (WGS) entry which is preliminary data.</text>
</comment>
<proteinExistence type="predicted"/>
<dbReference type="AlphaFoldDB" id="A0A7W5FH79"/>
<reference evidence="1 2" key="1">
    <citation type="submission" date="2020-08" db="EMBL/GenBank/DDBJ databases">
        <title>Genomic Encyclopedia of Type Strains, Phase III (KMG-III): the genomes of soil and plant-associated and newly described type strains.</title>
        <authorList>
            <person name="Whitman W."/>
        </authorList>
    </citation>
    <scope>NUCLEOTIDE SEQUENCE [LARGE SCALE GENOMIC DNA]</scope>
    <source>
        <strain evidence="1 2">CECT 3287</strain>
    </source>
</reference>
<dbReference type="RefSeq" id="WP_183224452.1">
    <property type="nucleotide sequence ID" value="NZ_BMPW01000017.1"/>
</dbReference>
<sequence>MTYRKKLLVFPIALGSGTRLFPREGKRVDMSLAASRTFDSGVVHLHHLIGESR</sequence>
<accession>A0A7W5FH79</accession>
<dbReference type="Proteomes" id="UP000590749">
    <property type="component" value="Unassembled WGS sequence"/>
</dbReference>
<dbReference type="InterPro" id="IPR024072">
    <property type="entry name" value="DHFR-like_dom_sf"/>
</dbReference>
<keyword evidence="2" id="KW-1185">Reference proteome</keyword>
<evidence type="ECO:0000313" key="1">
    <source>
        <dbReference type="EMBL" id="MBB3098408.1"/>
    </source>
</evidence>
<organism evidence="1 2">
    <name type="scientific">Actinoplanes campanulatus</name>
    <dbReference type="NCBI Taxonomy" id="113559"/>
    <lineage>
        <taxon>Bacteria</taxon>
        <taxon>Bacillati</taxon>
        <taxon>Actinomycetota</taxon>
        <taxon>Actinomycetes</taxon>
        <taxon>Micromonosporales</taxon>
        <taxon>Micromonosporaceae</taxon>
        <taxon>Actinoplanes</taxon>
    </lineage>
</organism>
<protein>
    <submittedName>
        <fullName evidence="1">Dihydrofolate reductase</fullName>
    </submittedName>
</protein>
<dbReference type="EMBL" id="JACHXF010000015">
    <property type="protein sequence ID" value="MBB3098408.1"/>
    <property type="molecule type" value="Genomic_DNA"/>
</dbReference>
<name>A0A7W5FH79_9ACTN</name>